<dbReference type="AlphaFoldDB" id="D2BFY5"/>
<organism evidence="2 3">
    <name type="scientific">Streptosporangium roseum (strain ATCC 12428 / DSM 43021 / JCM 3005 / KCTC 9067 / NCIMB 10171 / NRRL 2505 / NI 9100)</name>
    <dbReference type="NCBI Taxonomy" id="479432"/>
    <lineage>
        <taxon>Bacteria</taxon>
        <taxon>Bacillati</taxon>
        <taxon>Actinomycetota</taxon>
        <taxon>Actinomycetes</taxon>
        <taxon>Streptosporangiales</taxon>
        <taxon>Streptosporangiaceae</taxon>
        <taxon>Streptosporangium</taxon>
    </lineage>
</organism>
<feature type="region of interest" description="Disordered" evidence="1">
    <location>
        <begin position="25"/>
        <end position="72"/>
    </location>
</feature>
<dbReference type="KEGG" id="sro:Sros_9421"/>
<keyword evidence="3" id="KW-1185">Reference proteome</keyword>
<keyword evidence="2" id="KW-0614">Plasmid</keyword>
<geneLocation type="plasmid" evidence="2 3">
    <name>pSROS01</name>
</geneLocation>
<dbReference type="EMBL" id="CP001815">
    <property type="protein sequence ID" value="ACZ92037.1"/>
    <property type="molecule type" value="Genomic_DNA"/>
</dbReference>
<evidence type="ECO:0000313" key="3">
    <source>
        <dbReference type="Proteomes" id="UP000002029"/>
    </source>
</evidence>
<evidence type="ECO:0000256" key="1">
    <source>
        <dbReference type="SAM" id="MobiDB-lite"/>
    </source>
</evidence>
<protein>
    <submittedName>
        <fullName evidence="2">Uncharacterized protein</fullName>
    </submittedName>
</protein>
<accession>D2BFY5</accession>
<dbReference type="RefSeq" id="WP_012895762.1">
    <property type="nucleotide sequence ID" value="NC_013596.1"/>
</dbReference>
<name>D2BFY5_STRRD</name>
<reference evidence="2 3" key="1">
    <citation type="journal article" date="2010" name="Stand. Genomic Sci.">
        <title>Complete genome sequence of Streptosporangium roseum type strain (NI 9100).</title>
        <authorList>
            <person name="Nolan M."/>
            <person name="Sikorski J."/>
            <person name="Jando M."/>
            <person name="Lucas S."/>
            <person name="Lapidus A."/>
            <person name="Glavina Del Rio T."/>
            <person name="Chen F."/>
            <person name="Tice H."/>
            <person name="Pitluck S."/>
            <person name="Cheng J.F."/>
            <person name="Chertkov O."/>
            <person name="Sims D."/>
            <person name="Meincke L."/>
            <person name="Brettin T."/>
            <person name="Han C."/>
            <person name="Detter J.C."/>
            <person name="Bruce D."/>
            <person name="Goodwin L."/>
            <person name="Land M."/>
            <person name="Hauser L."/>
            <person name="Chang Y.J."/>
            <person name="Jeffries C.D."/>
            <person name="Ivanova N."/>
            <person name="Mavromatis K."/>
            <person name="Mikhailova N."/>
            <person name="Chen A."/>
            <person name="Palaniappan K."/>
            <person name="Chain P."/>
            <person name="Rohde M."/>
            <person name="Goker M."/>
            <person name="Bristow J."/>
            <person name="Eisen J.A."/>
            <person name="Markowitz V."/>
            <person name="Hugenholtz P."/>
            <person name="Kyrpides N.C."/>
            <person name="Klenk H.P."/>
        </authorList>
    </citation>
    <scope>NUCLEOTIDE SEQUENCE [LARGE SCALE GENOMIC DNA]</scope>
    <source>
        <strain evidence="3">ATCC 12428 / DSM 43021 / JCM 3005 / NI 9100</strain>
        <plasmid evidence="3">Plasmid pSROS01</plasmid>
    </source>
</reference>
<dbReference type="Proteomes" id="UP000002029">
    <property type="component" value="Plasmid pSROS01"/>
</dbReference>
<gene>
    <name evidence="2" type="ORF">Sros_9421</name>
</gene>
<dbReference type="HOGENOM" id="CLU_2720696_0_0_11"/>
<evidence type="ECO:0000313" key="2">
    <source>
        <dbReference type="EMBL" id="ACZ92037.1"/>
    </source>
</evidence>
<proteinExistence type="predicted"/>
<sequence length="72" mass="7910">MNITKHLNRPFAAALIVAATAVVSLDTPPEPITDGSYRDGSYTEEEDQQDEEPKKKTRKNKADDDQDDAGSC</sequence>